<dbReference type="NCBIfam" id="TIGR01509">
    <property type="entry name" value="HAD-SF-IA-v3"/>
    <property type="match status" value="1"/>
</dbReference>
<accession>A0ABR4KGZ6</accession>
<comment type="caution">
    <text evidence="5">The sequence shown here is derived from an EMBL/GenBank/DDBJ whole genome shotgun (WGS) entry which is preliminary data.</text>
</comment>
<dbReference type="Gene3D" id="1.10.150.520">
    <property type="match status" value="1"/>
</dbReference>
<dbReference type="InterPro" id="IPR023214">
    <property type="entry name" value="HAD_sf"/>
</dbReference>
<dbReference type="SUPFAM" id="SSF56784">
    <property type="entry name" value="HAD-like"/>
    <property type="match status" value="1"/>
</dbReference>
<reference evidence="5 6" key="1">
    <citation type="submission" date="2024-07" db="EMBL/GenBank/DDBJ databases">
        <title>Section-level genome sequencing and comparative genomics of Aspergillus sections Usti and Cavernicolus.</title>
        <authorList>
            <consortium name="Lawrence Berkeley National Laboratory"/>
            <person name="Nybo J.L."/>
            <person name="Vesth T.C."/>
            <person name="Theobald S."/>
            <person name="Frisvad J.C."/>
            <person name="Larsen T.O."/>
            <person name="Kjaerboelling I."/>
            <person name="Rothschild-Mancinelli K."/>
            <person name="Lyhne E.K."/>
            <person name="Kogle M.E."/>
            <person name="Barry K."/>
            <person name="Clum A."/>
            <person name="Na H."/>
            <person name="Ledsgaard L."/>
            <person name="Lin J."/>
            <person name="Lipzen A."/>
            <person name="Kuo A."/>
            <person name="Riley R."/>
            <person name="Mondo S."/>
            <person name="Labutti K."/>
            <person name="Haridas S."/>
            <person name="Pangalinan J."/>
            <person name="Salamov A.A."/>
            <person name="Simmons B.A."/>
            <person name="Magnuson J.K."/>
            <person name="Chen J."/>
            <person name="Drula E."/>
            <person name="Henrissat B."/>
            <person name="Wiebenga A."/>
            <person name="Lubbers R.J."/>
            <person name="Gomes A.C."/>
            <person name="Makela M.R."/>
            <person name="Stajich J."/>
            <person name="Grigoriev I.V."/>
            <person name="Mortensen U.H."/>
            <person name="De Vries R.P."/>
            <person name="Baker S.E."/>
            <person name="Andersen M.R."/>
        </authorList>
    </citation>
    <scope>NUCLEOTIDE SEQUENCE [LARGE SCALE GENOMIC DNA]</scope>
    <source>
        <strain evidence="5 6">CBS 123904</strain>
    </source>
</reference>
<evidence type="ECO:0000313" key="5">
    <source>
        <dbReference type="EMBL" id="KAL2851555.1"/>
    </source>
</evidence>
<keyword evidence="2" id="KW-0479">Metal-binding</keyword>
<dbReference type="SFLD" id="SFLDG01129">
    <property type="entry name" value="C1.5:_HAD__Beta-PGM__Phosphata"/>
    <property type="match status" value="1"/>
</dbReference>
<dbReference type="Pfam" id="PF00702">
    <property type="entry name" value="Hydrolase"/>
    <property type="match status" value="1"/>
</dbReference>
<evidence type="ECO:0000256" key="1">
    <source>
        <dbReference type="ARBA" id="ARBA00001946"/>
    </source>
</evidence>
<evidence type="ECO:0000256" key="4">
    <source>
        <dbReference type="ARBA" id="ARBA00022842"/>
    </source>
</evidence>
<evidence type="ECO:0000256" key="2">
    <source>
        <dbReference type="ARBA" id="ARBA00022723"/>
    </source>
</evidence>
<organism evidence="5 6">
    <name type="scientific">Aspergillus pseudoustus</name>
    <dbReference type="NCBI Taxonomy" id="1810923"/>
    <lineage>
        <taxon>Eukaryota</taxon>
        <taxon>Fungi</taxon>
        <taxon>Dikarya</taxon>
        <taxon>Ascomycota</taxon>
        <taxon>Pezizomycotina</taxon>
        <taxon>Eurotiomycetes</taxon>
        <taxon>Eurotiomycetidae</taxon>
        <taxon>Eurotiales</taxon>
        <taxon>Aspergillaceae</taxon>
        <taxon>Aspergillus</taxon>
        <taxon>Aspergillus subgen. Nidulantes</taxon>
    </lineage>
</organism>
<dbReference type="EMBL" id="JBFXLU010000029">
    <property type="protein sequence ID" value="KAL2851555.1"/>
    <property type="molecule type" value="Genomic_DNA"/>
</dbReference>
<proteinExistence type="predicted"/>
<dbReference type="NCBIfam" id="TIGR01549">
    <property type="entry name" value="HAD-SF-IA-v1"/>
    <property type="match status" value="1"/>
</dbReference>
<dbReference type="InterPro" id="IPR036412">
    <property type="entry name" value="HAD-like_sf"/>
</dbReference>
<dbReference type="PANTHER" id="PTHR46470:SF2">
    <property type="entry name" value="GLYCERALDEHYDE 3-PHOSPHATE PHOSPHATASE"/>
    <property type="match status" value="1"/>
</dbReference>
<protein>
    <submittedName>
        <fullName evidence="5">HAD-like domain-containing protein</fullName>
    </submittedName>
</protein>
<evidence type="ECO:0000256" key="3">
    <source>
        <dbReference type="ARBA" id="ARBA00022801"/>
    </source>
</evidence>
<keyword evidence="3" id="KW-0378">Hydrolase</keyword>
<comment type="cofactor">
    <cofactor evidence="1">
        <name>Mg(2+)</name>
        <dbReference type="ChEBI" id="CHEBI:18420"/>
    </cofactor>
</comment>
<sequence length="253" mass="27950">MTSPCSCKVVLFDLDGTLFDHHHSLACAISAVRDGWPGLSTYSLDHLVDRYNAALQEAYDMYLRKEIAYEDTNALKVKLFFTLLGLTKPSQDEIIQFRALYKPAYRSSRRGTPGAVETLIRLRELGYRLAIVTNGQIDDQNDKAQDIGVHHLVDRIVTSEEAGRPKPDPSIFQLALEGFGTLPDEAFIVGDSVESDIRGGLDAGLKTILYTPSAQDSQRLLFGVQVPVIRHMSELLGYVDVAETHTTAPSVLA</sequence>
<gene>
    <name evidence="5" type="ORF">BJY01DRAFT_244889</name>
</gene>
<dbReference type="InterPro" id="IPR006439">
    <property type="entry name" value="HAD-SF_hydro_IA"/>
</dbReference>
<dbReference type="InterPro" id="IPR051400">
    <property type="entry name" value="HAD-like_hydrolase"/>
</dbReference>
<dbReference type="SFLD" id="SFLDS00003">
    <property type="entry name" value="Haloacid_Dehalogenase"/>
    <property type="match status" value="1"/>
</dbReference>
<evidence type="ECO:0000313" key="6">
    <source>
        <dbReference type="Proteomes" id="UP001610446"/>
    </source>
</evidence>
<dbReference type="Proteomes" id="UP001610446">
    <property type="component" value="Unassembled WGS sequence"/>
</dbReference>
<dbReference type="Gene3D" id="3.40.50.1000">
    <property type="entry name" value="HAD superfamily/HAD-like"/>
    <property type="match status" value="1"/>
</dbReference>
<keyword evidence="4" id="KW-0460">Magnesium</keyword>
<dbReference type="PANTHER" id="PTHR46470">
    <property type="entry name" value="N-ACYLNEURAMINATE-9-PHOSPHATASE"/>
    <property type="match status" value="1"/>
</dbReference>
<name>A0ABR4KGZ6_9EURO</name>
<dbReference type="PRINTS" id="PR00413">
    <property type="entry name" value="HADHALOGNASE"/>
</dbReference>
<keyword evidence="6" id="KW-1185">Reference proteome</keyword>